<organism evidence="2 3">
    <name type="scientific">Caenimonas aquaedulcis</name>
    <dbReference type="NCBI Taxonomy" id="2793270"/>
    <lineage>
        <taxon>Bacteria</taxon>
        <taxon>Pseudomonadati</taxon>
        <taxon>Pseudomonadota</taxon>
        <taxon>Betaproteobacteria</taxon>
        <taxon>Burkholderiales</taxon>
        <taxon>Comamonadaceae</taxon>
        <taxon>Caenimonas</taxon>
    </lineage>
</organism>
<evidence type="ECO:0000313" key="2">
    <source>
        <dbReference type="EMBL" id="MBG9389012.1"/>
    </source>
</evidence>
<reference evidence="2" key="1">
    <citation type="submission" date="2020-11" db="EMBL/GenBank/DDBJ databases">
        <title>Bacterial whole genome sequence for Caenimonas sp. DR4.4.</title>
        <authorList>
            <person name="Le V."/>
            <person name="Ko S.-R."/>
            <person name="Ahn C.-Y."/>
            <person name="Oh H.-M."/>
        </authorList>
    </citation>
    <scope>NUCLEOTIDE SEQUENCE</scope>
    <source>
        <strain evidence="2">DR4.4</strain>
    </source>
</reference>
<dbReference type="AlphaFoldDB" id="A0A931MHJ6"/>
<gene>
    <name evidence="2" type="ORF">I5803_13335</name>
</gene>
<comment type="caution">
    <text evidence="2">The sequence shown here is derived from an EMBL/GenBank/DDBJ whole genome shotgun (WGS) entry which is preliminary data.</text>
</comment>
<dbReference type="InterPro" id="IPR021247">
    <property type="entry name" value="DUF2785"/>
</dbReference>
<proteinExistence type="predicted"/>
<dbReference type="Proteomes" id="UP000651050">
    <property type="component" value="Unassembled WGS sequence"/>
</dbReference>
<name>A0A931MHJ6_9BURK</name>
<sequence length="296" mass="32346">MRTVLVAAVLAVFTLSVQAQCPPSGETAASLQAHKSRGWKGGKLDDAASRNALALGLLDCLRSPDPLLRDELAFDGLQTMMRAGQVEPPAMQQMRVRLLAELAQPDASGFGQPFSALVLAEVVRADRMRPFLFPAEREEIVERASAWLAGVRDYRGFDAKEGWRHGVAHGADLMVQLAVHPLLQRAQAETMLGAIASQAVPPGEHFYRYGEGERLMAPVFYLARRGWFSAEDWERWLASVVGRVPQVESPTQASLAARHNASAFLQALYVSVMESGNEDVMRALMPGLKQAIKTLG</sequence>
<dbReference type="Pfam" id="PF10978">
    <property type="entry name" value="DUF2785"/>
    <property type="match status" value="1"/>
</dbReference>
<protein>
    <submittedName>
        <fullName evidence="2">DUF2785 domain-containing protein</fullName>
    </submittedName>
</protein>
<evidence type="ECO:0000256" key="1">
    <source>
        <dbReference type="SAM" id="SignalP"/>
    </source>
</evidence>
<dbReference type="RefSeq" id="WP_196986830.1">
    <property type="nucleotide sequence ID" value="NZ_JADWYS010000001.1"/>
</dbReference>
<feature type="chain" id="PRO_5036806593" evidence="1">
    <location>
        <begin position="20"/>
        <end position="296"/>
    </location>
</feature>
<keyword evidence="1" id="KW-0732">Signal</keyword>
<dbReference type="EMBL" id="JADWYS010000001">
    <property type="protein sequence ID" value="MBG9389012.1"/>
    <property type="molecule type" value="Genomic_DNA"/>
</dbReference>
<accession>A0A931MHJ6</accession>
<keyword evidence="3" id="KW-1185">Reference proteome</keyword>
<feature type="signal peptide" evidence="1">
    <location>
        <begin position="1"/>
        <end position="19"/>
    </location>
</feature>
<evidence type="ECO:0000313" key="3">
    <source>
        <dbReference type="Proteomes" id="UP000651050"/>
    </source>
</evidence>